<dbReference type="OrthoDB" id="9634190at2759"/>
<proteinExistence type="predicted"/>
<feature type="region of interest" description="Disordered" evidence="1">
    <location>
        <begin position="1"/>
        <end position="21"/>
    </location>
</feature>
<feature type="compositionally biased region" description="Basic and acidic residues" evidence="1">
    <location>
        <begin position="114"/>
        <end position="129"/>
    </location>
</feature>
<dbReference type="EMBL" id="JACAGB010000001">
    <property type="protein sequence ID" value="KAF6393562.1"/>
    <property type="molecule type" value="Genomic_DNA"/>
</dbReference>
<protein>
    <recommendedName>
        <fullName evidence="4">60S ribosomal protein L29</fullName>
    </recommendedName>
</protein>
<dbReference type="AlphaFoldDB" id="A0A7J8B4M4"/>
<gene>
    <name evidence="2" type="ORF">mPipKuh1_015114</name>
</gene>
<evidence type="ECO:0008006" key="4">
    <source>
        <dbReference type="Google" id="ProtNLM"/>
    </source>
</evidence>
<sequence length="129" mass="13505">MANPQEANKKGLKKEQANNAKAMSACAEAIKALVKPKEVKPGIPKNSSHKFNQVAHISHPTLGKSVCAHIKGSQALPAKVQGSNQIQTAAVAVSTALTPAQDQAPKGAQTPSKAPEERPLSDDVRTELV</sequence>
<reference evidence="2 3" key="1">
    <citation type="journal article" date="2020" name="Nature">
        <title>Six reference-quality genomes reveal evolution of bat adaptations.</title>
        <authorList>
            <person name="Jebb D."/>
            <person name="Huang Z."/>
            <person name="Pippel M."/>
            <person name="Hughes G.M."/>
            <person name="Lavrichenko K."/>
            <person name="Devanna P."/>
            <person name="Winkler S."/>
            <person name="Jermiin L.S."/>
            <person name="Skirmuntt E.C."/>
            <person name="Katzourakis A."/>
            <person name="Burkitt-Gray L."/>
            <person name="Ray D.A."/>
            <person name="Sullivan K.A.M."/>
            <person name="Roscito J.G."/>
            <person name="Kirilenko B.M."/>
            <person name="Davalos L.M."/>
            <person name="Corthals A.P."/>
            <person name="Power M.L."/>
            <person name="Jones G."/>
            <person name="Ransome R.D."/>
            <person name="Dechmann D.K.N."/>
            <person name="Locatelli A.G."/>
            <person name="Puechmaille S.J."/>
            <person name="Fedrigo O."/>
            <person name="Jarvis E.D."/>
            <person name="Hiller M."/>
            <person name="Vernes S.C."/>
            <person name="Myers E.W."/>
            <person name="Teeling E.C."/>
        </authorList>
    </citation>
    <scope>NUCLEOTIDE SEQUENCE [LARGE SCALE GENOMIC DNA]</scope>
    <source>
        <strain evidence="2">MPipKuh1</strain>
        <tissue evidence="2">Flight muscle</tissue>
    </source>
</reference>
<organism evidence="2 3">
    <name type="scientific">Pipistrellus kuhlii</name>
    <name type="common">Kuhl's pipistrelle</name>
    <dbReference type="NCBI Taxonomy" id="59472"/>
    <lineage>
        <taxon>Eukaryota</taxon>
        <taxon>Metazoa</taxon>
        <taxon>Chordata</taxon>
        <taxon>Craniata</taxon>
        <taxon>Vertebrata</taxon>
        <taxon>Euteleostomi</taxon>
        <taxon>Mammalia</taxon>
        <taxon>Eutheria</taxon>
        <taxon>Laurasiatheria</taxon>
        <taxon>Chiroptera</taxon>
        <taxon>Yangochiroptera</taxon>
        <taxon>Vespertilionidae</taxon>
        <taxon>Pipistrellus</taxon>
    </lineage>
</organism>
<name>A0A7J8B4M4_PIPKU</name>
<feature type="region of interest" description="Disordered" evidence="1">
    <location>
        <begin position="97"/>
        <end position="129"/>
    </location>
</feature>
<accession>A0A7J8B4M4</accession>
<feature type="compositionally biased region" description="Basic and acidic residues" evidence="1">
    <location>
        <begin position="7"/>
        <end position="16"/>
    </location>
</feature>
<comment type="caution">
    <text evidence="2">The sequence shown here is derived from an EMBL/GenBank/DDBJ whole genome shotgun (WGS) entry which is preliminary data.</text>
</comment>
<evidence type="ECO:0000313" key="2">
    <source>
        <dbReference type="EMBL" id="KAF6393562.1"/>
    </source>
</evidence>
<evidence type="ECO:0000256" key="1">
    <source>
        <dbReference type="SAM" id="MobiDB-lite"/>
    </source>
</evidence>
<evidence type="ECO:0000313" key="3">
    <source>
        <dbReference type="Proteomes" id="UP000558488"/>
    </source>
</evidence>
<dbReference type="Proteomes" id="UP000558488">
    <property type="component" value="Unassembled WGS sequence"/>
</dbReference>
<keyword evidence="3" id="KW-1185">Reference proteome</keyword>